<dbReference type="CDD" id="cd06467">
    <property type="entry name" value="p23_NUDC_like"/>
    <property type="match status" value="1"/>
</dbReference>
<keyword evidence="8" id="KW-1185">Reference proteome</keyword>
<evidence type="ECO:0000256" key="5">
    <source>
        <dbReference type="ARBA" id="ARBA00023242"/>
    </source>
</evidence>
<evidence type="ECO:0000256" key="2">
    <source>
        <dbReference type="ARBA" id="ARBA00004496"/>
    </source>
</evidence>
<dbReference type="KEGG" id="scac:106085204"/>
<evidence type="ECO:0000313" key="8">
    <source>
        <dbReference type="Proteomes" id="UP000095300"/>
    </source>
</evidence>
<evidence type="ECO:0000259" key="6">
    <source>
        <dbReference type="PROSITE" id="PS51203"/>
    </source>
</evidence>
<dbReference type="InterPro" id="IPR008978">
    <property type="entry name" value="HSP20-like_chaperone"/>
</dbReference>
<evidence type="ECO:0000256" key="3">
    <source>
        <dbReference type="ARBA" id="ARBA00018915"/>
    </source>
</evidence>
<proteinExistence type="predicted"/>
<accession>A0A1I8PDW2</accession>
<dbReference type="InterPro" id="IPR007052">
    <property type="entry name" value="CS_dom"/>
</dbReference>
<evidence type="ECO:0000256" key="1">
    <source>
        <dbReference type="ARBA" id="ARBA00004123"/>
    </source>
</evidence>
<dbReference type="STRING" id="35570.A0A1I8PDW2"/>
<reference evidence="7" key="1">
    <citation type="submission" date="2020-05" db="UniProtKB">
        <authorList>
            <consortium name="EnsemblMetazoa"/>
        </authorList>
    </citation>
    <scope>IDENTIFICATION</scope>
    <source>
        <strain evidence="7">USDA</strain>
    </source>
</reference>
<gene>
    <name evidence="7" type="primary">106085204</name>
</gene>
<comment type="subcellular location">
    <subcellularLocation>
        <location evidence="2">Cytoplasm</location>
    </subcellularLocation>
    <subcellularLocation>
        <location evidence="1">Nucleus</location>
    </subcellularLocation>
</comment>
<dbReference type="GO" id="GO:0005737">
    <property type="term" value="C:cytoplasm"/>
    <property type="evidence" value="ECO:0007669"/>
    <property type="project" value="UniProtKB-SubCell"/>
</dbReference>
<dbReference type="Proteomes" id="UP000095300">
    <property type="component" value="Unassembled WGS sequence"/>
</dbReference>
<dbReference type="PROSITE" id="PS51203">
    <property type="entry name" value="CS"/>
    <property type="match status" value="1"/>
</dbReference>
<sequence length="592" mass="68109">MSKIVELRQDRALMRPNFDGYKLSLEPVPVIRQDLTSAPLKAEPSDEQYSLLHVELFSMQNLLIVDPWSRTESYYINRKGDVVRVSYDENKGSPNPMHIVYRMNQEENDDSTPIWKCKGQYNTTFRFISEKFCVLCDGNKRLFLFETGNRSKAQEWQVVATTNIYGSDIELEERGYVIFDARLDILQEQKQISLALGHVQRVDSSQARSSSTHYMYIHWAKWILKDQQWQLEIVDTLECKGSIYYCAFEPRSQSLILSSNRPCIWRSAKTNKHTEGEPLAEMAQLHEGDEEDRTEISSYSWSQTDDDILVKFNVKPGMDKNNYHIKCVSNRITVKCNDETLLDNDLKEKIDHDLTTWTIENNFLQITLVKQDSDMYWSSLLANDLGPKENTENNTQQNCLPLEQQPIANLEAPIEDCDFPMGVEEDEITISRFNLPTKSITHSVIMGSNPPLFTTSLRPGFPLAIATRQDVDCSLWLQQYNVTKPDEWSLRHEGNLHAFGYIQASKQQKKFMDCSPDLGYAIISESHRHIFLYKSKYDTANGLRNRNGPQVTIGKQHLVTLDDAGEVLGLCTANSTATLLTEKFIMFIQIES</sequence>
<dbReference type="PANTHER" id="PTHR21664:SF1">
    <property type="entry name" value="NUDC DOMAIN-CONTAINING PROTEIN 1"/>
    <property type="match status" value="1"/>
</dbReference>
<dbReference type="GO" id="GO:0005634">
    <property type="term" value="C:nucleus"/>
    <property type="evidence" value="ECO:0007669"/>
    <property type="project" value="UniProtKB-SubCell"/>
</dbReference>
<protein>
    <recommendedName>
        <fullName evidence="3">NudC domain-containing protein 1</fullName>
    </recommendedName>
</protein>
<dbReference type="EnsemblMetazoa" id="SCAU007193-RA">
    <property type="protein sequence ID" value="SCAU007193-PA"/>
    <property type="gene ID" value="SCAU007193"/>
</dbReference>
<evidence type="ECO:0000313" key="7">
    <source>
        <dbReference type="EnsemblMetazoa" id="SCAU007193-PA"/>
    </source>
</evidence>
<keyword evidence="5" id="KW-0539">Nucleus</keyword>
<keyword evidence="4" id="KW-0963">Cytoplasm</keyword>
<dbReference type="OrthoDB" id="428655at2759"/>
<dbReference type="VEuPathDB" id="VectorBase:SCAU007193"/>
<name>A0A1I8PDW2_STOCA</name>
<organism evidence="7 8">
    <name type="scientific">Stomoxys calcitrans</name>
    <name type="common">Stable fly</name>
    <name type="synonym">Conops calcitrans</name>
    <dbReference type="NCBI Taxonomy" id="35570"/>
    <lineage>
        <taxon>Eukaryota</taxon>
        <taxon>Metazoa</taxon>
        <taxon>Ecdysozoa</taxon>
        <taxon>Arthropoda</taxon>
        <taxon>Hexapoda</taxon>
        <taxon>Insecta</taxon>
        <taxon>Pterygota</taxon>
        <taxon>Neoptera</taxon>
        <taxon>Endopterygota</taxon>
        <taxon>Diptera</taxon>
        <taxon>Brachycera</taxon>
        <taxon>Muscomorpha</taxon>
        <taxon>Muscoidea</taxon>
        <taxon>Muscidae</taxon>
        <taxon>Stomoxys</taxon>
    </lineage>
</organism>
<dbReference type="PANTHER" id="PTHR21664">
    <property type="entry name" value="CHRONIC MYELOGENOUS LEUKEMIA TUMOR ANTIGEN 66"/>
    <property type="match status" value="1"/>
</dbReference>
<dbReference type="SUPFAM" id="SSF49764">
    <property type="entry name" value="HSP20-like chaperones"/>
    <property type="match status" value="1"/>
</dbReference>
<evidence type="ECO:0000256" key="4">
    <source>
        <dbReference type="ARBA" id="ARBA00022490"/>
    </source>
</evidence>
<dbReference type="AlphaFoldDB" id="A0A1I8PDW2"/>
<dbReference type="Gene3D" id="2.60.40.790">
    <property type="match status" value="1"/>
</dbReference>
<dbReference type="InterPro" id="IPR037895">
    <property type="entry name" value="NUDCD1"/>
</dbReference>
<feature type="domain" description="CS" evidence="6">
    <location>
        <begin position="294"/>
        <end position="381"/>
    </location>
</feature>
<dbReference type="Pfam" id="PF04969">
    <property type="entry name" value="CS"/>
    <property type="match status" value="1"/>
</dbReference>